<dbReference type="Proteomes" id="UP000219072">
    <property type="component" value="Unassembled WGS sequence"/>
</dbReference>
<evidence type="ECO:0000313" key="2">
    <source>
        <dbReference type="Proteomes" id="UP000219072"/>
    </source>
</evidence>
<name>A0A286E896_9ACTN</name>
<gene>
    <name evidence="1" type="ORF">SAMN06297387_12870</name>
</gene>
<dbReference type="EMBL" id="OCNE01000028">
    <property type="protein sequence ID" value="SOD67110.1"/>
    <property type="molecule type" value="Genomic_DNA"/>
</dbReference>
<dbReference type="AlphaFoldDB" id="A0A286E896"/>
<accession>A0A286E896</accession>
<proteinExistence type="predicted"/>
<organism evidence="1 2">
    <name type="scientific">Streptomyces zhaozhouensis</name>
    <dbReference type="NCBI Taxonomy" id="1300267"/>
    <lineage>
        <taxon>Bacteria</taxon>
        <taxon>Bacillati</taxon>
        <taxon>Actinomycetota</taxon>
        <taxon>Actinomycetes</taxon>
        <taxon>Kitasatosporales</taxon>
        <taxon>Streptomycetaceae</taxon>
        <taxon>Streptomyces</taxon>
    </lineage>
</organism>
<reference evidence="1 2" key="1">
    <citation type="submission" date="2017-09" db="EMBL/GenBank/DDBJ databases">
        <authorList>
            <person name="Ehlers B."/>
            <person name="Leendertz F.H."/>
        </authorList>
    </citation>
    <scope>NUCLEOTIDE SEQUENCE [LARGE SCALE GENOMIC DNA]</scope>
    <source>
        <strain evidence="1 2">CGMCC 4.7095</strain>
    </source>
</reference>
<evidence type="ECO:0000313" key="1">
    <source>
        <dbReference type="EMBL" id="SOD67110.1"/>
    </source>
</evidence>
<dbReference type="RefSeq" id="WP_097233913.1">
    <property type="nucleotide sequence ID" value="NZ_OCNE01000028.1"/>
</dbReference>
<sequence length="115" mass="12084">MEELAREYNGAVVVVVSGGAEVPGQAELQVWHGTPTGVTEHGEMVVDLDPALSRWGGTVTVSPGPDAPPMPLPTDGLLTLRLSDGRQARAEVEAVEWTLDEALVLAVIGQETAPF</sequence>
<keyword evidence="2" id="KW-1185">Reference proteome</keyword>
<protein>
    <submittedName>
        <fullName evidence="1">Uncharacterized protein</fullName>
    </submittedName>
</protein>